<dbReference type="Pfam" id="PF08044">
    <property type="entry name" value="DUF1707"/>
    <property type="match status" value="1"/>
</dbReference>
<comment type="caution">
    <text evidence="4">The sequence shown here is derived from an EMBL/GenBank/DDBJ whole genome shotgun (WGS) entry which is preliminary data.</text>
</comment>
<keyword evidence="2" id="KW-0812">Transmembrane</keyword>
<reference evidence="4 5" key="1">
    <citation type="submission" date="2020-08" db="EMBL/GenBank/DDBJ databases">
        <title>Sequencing the genomes of 1000 actinobacteria strains.</title>
        <authorList>
            <person name="Klenk H.-P."/>
        </authorList>
    </citation>
    <scope>NUCLEOTIDE SEQUENCE [LARGE SCALE GENOMIC DNA]</scope>
    <source>
        <strain evidence="4 5">DSM 44551</strain>
    </source>
</reference>
<name>A0A7W8VGX9_9ACTN</name>
<proteinExistence type="predicted"/>
<dbReference type="AlphaFoldDB" id="A0A7W8VGX9"/>
<accession>A0A7W8VGX9</accession>
<evidence type="ECO:0000259" key="3">
    <source>
        <dbReference type="Pfam" id="PF08044"/>
    </source>
</evidence>
<evidence type="ECO:0000256" key="2">
    <source>
        <dbReference type="SAM" id="Phobius"/>
    </source>
</evidence>
<protein>
    <recommendedName>
        <fullName evidence="3">DUF1707 domain-containing protein</fullName>
    </recommendedName>
</protein>
<dbReference type="RefSeq" id="WP_184398260.1">
    <property type="nucleotide sequence ID" value="NZ_BAAAJD010000047.1"/>
</dbReference>
<keyword evidence="2" id="KW-1133">Transmembrane helix</keyword>
<gene>
    <name evidence="4" type="ORF">HDA36_005592</name>
</gene>
<dbReference type="InterPro" id="IPR012551">
    <property type="entry name" value="DUF1707_SHOCT-like"/>
</dbReference>
<dbReference type="PANTHER" id="PTHR40763:SF4">
    <property type="entry name" value="DUF1707 DOMAIN-CONTAINING PROTEIN"/>
    <property type="match status" value="1"/>
</dbReference>
<dbReference type="Proteomes" id="UP000572635">
    <property type="component" value="Unassembled WGS sequence"/>
</dbReference>
<feature type="transmembrane region" description="Helical" evidence="2">
    <location>
        <begin position="123"/>
        <end position="141"/>
    </location>
</feature>
<evidence type="ECO:0000313" key="5">
    <source>
        <dbReference type="Proteomes" id="UP000572635"/>
    </source>
</evidence>
<evidence type="ECO:0000313" key="4">
    <source>
        <dbReference type="EMBL" id="MBB5435444.1"/>
    </source>
</evidence>
<feature type="transmembrane region" description="Helical" evidence="2">
    <location>
        <begin position="99"/>
        <end position="117"/>
    </location>
</feature>
<dbReference type="PANTHER" id="PTHR40763">
    <property type="entry name" value="MEMBRANE PROTEIN-RELATED"/>
    <property type="match status" value="1"/>
</dbReference>
<keyword evidence="5" id="KW-1185">Reference proteome</keyword>
<evidence type="ECO:0000256" key="1">
    <source>
        <dbReference type="SAM" id="MobiDB-lite"/>
    </source>
</evidence>
<feature type="region of interest" description="Disordered" evidence="1">
    <location>
        <begin position="57"/>
        <end position="82"/>
    </location>
</feature>
<dbReference type="EMBL" id="JACHDB010000002">
    <property type="protein sequence ID" value="MBB5435444.1"/>
    <property type="molecule type" value="Genomic_DNA"/>
</dbReference>
<organism evidence="4 5">
    <name type="scientific">Nocardiopsis composta</name>
    <dbReference type="NCBI Taxonomy" id="157465"/>
    <lineage>
        <taxon>Bacteria</taxon>
        <taxon>Bacillati</taxon>
        <taxon>Actinomycetota</taxon>
        <taxon>Actinomycetes</taxon>
        <taxon>Streptosporangiales</taxon>
        <taxon>Nocardiopsidaceae</taxon>
        <taxon>Nocardiopsis</taxon>
    </lineage>
</organism>
<feature type="domain" description="DUF1707" evidence="3">
    <location>
        <begin position="11"/>
        <end position="63"/>
    </location>
</feature>
<keyword evidence="2" id="KW-0472">Membrane</keyword>
<sequence length="156" mass="17203">MGDGPLPPERMRASDADRDVVARRLGHALQEGRLTLEEYRERLDLALGSVTVGDLAGLTRDLPDPPEEVLHPERAEPPPGPARLRAEAWRRRLEPWRGLAAISVVLIAIWGVTSVIAQELIVFWPLVPIGFMAVFTCMGAFGRRPPRSGEGCPGRR</sequence>